<keyword evidence="1" id="KW-0560">Oxidoreductase</keyword>
<comment type="caution">
    <text evidence="3">The sequence shown here is derived from an EMBL/GenBank/DDBJ whole genome shotgun (WGS) entry which is preliminary data.</text>
</comment>
<dbReference type="NCBIfam" id="TIGR01915">
    <property type="entry name" value="npdG"/>
    <property type="match status" value="1"/>
</dbReference>
<dbReference type="EMBL" id="PGCL01000001">
    <property type="protein sequence ID" value="TAJ45841.1"/>
    <property type="molecule type" value="Genomic_DNA"/>
</dbReference>
<dbReference type="OrthoDB" id="8635at2157"/>
<dbReference type="GO" id="GO:0070967">
    <property type="term" value="F:coenzyme F420 binding"/>
    <property type="evidence" value="ECO:0007669"/>
    <property type="project" value="InterPro"/>
</dbReference>
<dbReference type="Gene3D" id="3.40.50.720">
    <property type="entry name" value="NAD(P)-binding Rossmann-like Domain"/>
    <property type="match status" value="1"/>
</dbReference>
<dbReference type="InterPro" id="IPR010185">
    <property type="entry name" value="NpdG"/>
</dbReference>
<organism evidence="3 4">
    <name type="scientific">Methanofollis fontis</name>
    <dbReference type="NCBI Taxonomy" id="2052832"/>
    <lineage>
        <taxon>Archaea</taxon>
        <taxon>Methanobacteriati</taxon>
        <taxon>Methanobacteriota</taxon>
        <taxon>Stenosarchaea group</taxon>
        <taxon>Methanomicrobia</taxon>
        <taxon>Methanomicrobiales</taxon>
        <taxon>Methanomicrobiaceae</taxon>
        <taxon>Methanofollis</taxon>
    </lineage>
</organism>
<evidence type="ECO:0000259" key="2">
    <source>
        <dbReference type="Pfam" id="PF03807"/>
    </source>
</evidence>
<dbReference type="GO" id="GO:0015677">
    <property type="term" value="P:copper ion import"/>
    <property type="evidence" value="ECO:0007669"/>
    <property type="project" value="TreeGrafter"/>
</dbReference>
<keyword evidence="4" id="KW-1185">Reference proteome</keyword>
<evidence type="ECO:0000256" key="1">
    <source>
        <dbReference type="ARBA" id="ARBA00023002"/>
    </source>
</evidence>
<sequence>MKVGIIGGTGGIGQGMALRLSQNHSVLIGSRIEEKAQAACELCEYALKVLGLPFDLLPTTNQGVVDESDIVVFSIPAENLEQTIKGLTGLEGKTVISLMNPMVRTDYFRYDPPAEGSAALKLQKLLPDSKVVAAFNNIPAGKWQKLSEPLDYSVCVCSDFDDAKKTVMELVESVSELKSLDAGPLAVSPYIEAITPLVINIARFSKMRDVGVYFK</sequence>
<name>A0A483CWA6_9EURY</name>
<protein>
    <submittedName>
        <fullName evidence="3">NADPH-dependent F420 reductase</fullName>
    </submittedName>
</protein>
<dbReference type="GO" id="GO:0005886">
    <property type="term" value="C:plasma membrane"/>
    <property type="evidence" value="ECO:0007669"/>
    <property type="project" value="TreeGrafter"/>
</dbReference>
<dbReference type="InterPro" id="IPR028939">
    <property type="entry name" value="P5C_Rdtase_cat_N"/>
</dbReference>
<dbReference type="Pfam" id="PF03807">
    <property type="entry name" value="F420_oxidored"/>
    <property type="match status" value="1"/>
</dbReference>
<dbReference type="PANTHER" id="PTHR14239">
    <property type="entry name" value="DUDULIN-RELATED"/>
    <property type="match status" value="1"/>
</dbReference>
<proteinExistence type="predicted"/>
<dbReference type="GO" id="GO:0006740">
    <property type="term" value="P:NADPH regeneration"/>
    <property type="evidence" value="ECO:0007669"/>
    <property type="project" value="InterPro"/>
</dbReference>
<dbReference type="AlphaFoldDB" id="A0A483CWA6"/>
<reference evidence="3 4" key="1">
    <citation type="submission" date="2017-11" db="EMBL/GenBank/DDBJ databases">
        <title>Isolation and Characterization of Methanofollis Species from Methane Seep Offshore SW Taiwan.</title>
        <authorList>
            <person name="Teng N.-H."/>
            <person name="Lai M.-C."/>
            <person name="Chen S.-C."/>
        </authorList>
    </citation>
    <scope>NUCLEOTIDE SEQUENCE [LARGE SCALE GENOMIC DNA]</scope>
    <source>
        <strain evidence="3 4">FWC-SCC2</strain>
    </source>
</reference>
<dbReference type="GO" id="GO:0008823">
    <property type="term" value="F:cupric reductase (NADH) activity"/>
    <property type="evidence" value="ECO:0007669"/>
    <property type="project" value="TreeGrafter"/>
</dbReference>
<dbReference type="SUPFAM" id="SSF51735">
    <property type="entry name" value="NAD(P)-binding Rossmann-fold domains"/>
    <property type="match status" value="1"/>
</dbReference>
<dbReference type="RefSeq" id="WP_130645710.1">
    <property type="nucleotide sequence ID" value="NZ_PGCL01000001.1"/>
</dbReference>
<dbReference type="GO" id="GO:0052851">
    <property type="term" value="F:ferric-chelate reductase (NADPH) activity"/>
    <property type="evidence" value="ECO:0007669"/>
    <property type="project" value="TreeGrafter"/>
</dbReference>
<dbReference type="InterPro" id="IPR036291">
    <property type="entry name" value="NAD(P)-bd_dom_sf"/>
</dbReference>
<evidence type="ECO:0000313" key="3">
    <source>
        <dbReference type="EMBL" id="TAJ45841.1"/>
    </source>
</evidence>
<dbReference type="GO" id="GO:0016651">
    <property type="term" value="F:oxidoreductase activity, acting on NAD(P)H"/>
    <property type="evidence" value="ECO:0007669"/>
    <property type="project" value="InterPro"/>
</dbReference>
<dbReference type="InterPro" id="IPR051267">
    <property type="entry name" value="STEAP_metalloreductase"/>
</dbReference>
<dbReference type="Proteomes" id="UP000292580">
    <property type="component" value="Unassembled WGS sequence"/>
</dbReference>
<dbReference type="PANTHER" id="PTHR14239:SF0">
    <property type="entry name" value="F420-DEPENDENT NADP REDUCTASE"/>
    <property type="match status" value="1"/>
</dbReference>
<evidence type="ECO:0000313" key="4">
    <source>
        <dbReference type="Proteomes" id="UP000292580"/>
    </source>
</evidence>
<gene>
    <name evidence="3" type="primary">npdG</name>
    <name evidence="3" type="ORF">CUJ86_01045</name>
</gene>
<dbReference type="GO" id="GO:0050661">
    <property type="term" value="F:NADP binding"/>
    <property type="evidence" value="ECO:0007669"/>
    <property type="project" value="InterPro"/>
</dbReference>
<feature type="domain" description="Pyrroline-5-carboxylate reductase catalytic N-terminal" evidence="2">
    <location>
        <begin position="2"/>
        <end position="101"/>
    </location>
</feature>
<accession>A0A483CWA6</accession>